<feature type="transmembrane region" description="Helical" evidence="1">
    <location>
        <begin position="42"/>
        <end position="64"/>
    </location>
</feature>
<reference evidence="2 3" key="1">
    <citation type="journal article" date="2016" name="Mol. Biol. Evol.">
        <title>Comparative Genomics of Early-Diverging Mushroom-Forming Fungi Provides Insights into the Origins of Lignocellulose Decay Capabilities.</title>
        <authorList>
            <person name="Nagy L.G."/>
            <person name="Riley R."/>
            <person name="Tritt A."/>
            <person name="Adam C."/>
            <person name="Daum C."/>
            <person name="Floudas D."/>
            <person name="Sun H."/>
            <person name="Yadav J.S."/>
            <person name="Pangilinan J."/>
            <person name="Larsson K.H."/>
            <person name="Matsuura K."/>
            <person name="Barry K."/>
            <person name="Labutti K."/>
            <person name="Kuo R."/>
            <person name="Ohm R.A."/>
            <person name="Bhattacharya S.S."/>
            <person name="Shirouzu T."/>
            <person name="Yoshinaga Y."/>
            <person name="Martin F.M."/>
            <person name="Grigoriev I.V."/>
            <person name="Hibbett D.S."/>
        </authorList>
    </citation>
    <scope>NUCLEOTIDE SEQUENCE [LARGE SCALE GENOMIC DNA]</scope>
    <source>
        <strain evidence="2 3">HHB12029</strain>
    </source>
</reference>
<organism evidence="2 3">
    <name type="scientific">Exidia glandulosa HHB12029</name>
    <dbReference type="NCBI Taxonomy" id="1314781"/>
    <lineage>
        <taxon>Eukaryota</taxon>
        <taxon>Fungi</taxon>
        <taxon>Dikarya</taxon>
        <taxon>Basidiomycota</taxon>
        <taxon>Agaricomycotina</taxon>
        <taxon>Agaricomycetes</taxon>
        <taxon>Auriculariales</taxon>
        <taxon>Exidiaceae</taxon>
        <taxon>Exidia</taxon>
    </lineage>
</organism>
<dbReference type="Proteomes" id="UP000077266">
    <property type="component" value="Unassembled WGS sequence"/>
</dbReference>
<gene>
    <name evidence="2" type="ORF">EXIGLDRAFT_836371</name>
</gene>
<evidence type="ECO:0000313" key="2">
    <source>
        <dbReference type="EMBL" id="KZV92578.1"/>
    </source>
</evidence>
<feature type="transmembrane region" description="Helical" evidence="1">
    <location>
        <begin position="9"/>
        <end position="30"/>
    </location>
</feature>
<dbReference type="EMBL" id="KV426006">
    <property type="protein sequence ID" value="KZV92578.1"/>
    <property type="molecule type" value="Genomic_DNA"/>
</dbReference>
<proteinExistence type="predicted"/>
<accession>A0A165HWZ3</accession>
<dbReference type="AlphaFoldDB" id="A0A165HWZ3"/>
<dbReference type="InParanoid" id="A0A165HWZ3"/>
<dbReference type="STRING" id="1314781.A0A165HWZ3"/>
<feature type="transmembrane region" description="Helical" evidence="1">
    <location>
        <begin position="124"/>
        <end position="145"/>
    </location>
</feature>
<evidence type="ECO:0000256" key="1">
    <source>
        <dbReference type="SAM" id="Phobius"/>
    </source>
</evidence>
<feature type="transmembrane region" description="Helical" evidence="1">
    <location>
        <begin position="157"/>
        <end position="178"/>
    </location>
</feature>
<dbReference type="OrthoDB" id="3259067at2759"/>
<keyword evidence="1" id="KW-0812">Transmembrane</keyword>
<evidence type="ECO:0000313" key="3">
    <source>
        <dbReference type="Proteomes" id="UP000077266"/>
    </source>
</evidence>
<sequence>MLQTSIYRIVFNVLALVPGVAFLPLVVATIVFGKGAVKRGPIYLNFIIATALLGLSFGLLGLAGQQDQLQPKSRTLCYIQTVLVDGTLGMTPVSILALVLQLGLGLYNLRDPAAGSRWAPLRNVVFITTPYIAFLTFAVRDIIFITEIQAGSDEYDVVNPAFYCMLSALNTPLAPLSFIENPLVLFIAAVSCITLLVECFIAYLLWREWNGLRTASKDGSEAGPVRVPVGALIRLVVFTVYRIAVIVIAIYVVQDPKMFPIAEFFHGTIPLVVFLIFGLQRDIVGTWLGWFKCSTYTSTGPIAVKVTREQAKYEDA</sequence>
<feature type="transmembrane region" description="Helical" evidence="1">
    <location>
        <begin position="227"/>
        <end position="252"/>
    </location>
</feature>
<keyword evidence="1" id="KW-0472">Membrane</keyword>
<keyword evidence="3" id="KW-1185">Reference proteome</keyword>
<feature type="transmembrane region" description="Helical" evidence="1">
    <location>
        <begin position="184"/>
        <end position="206"/>
    </location>
</feature>
<name>A0A165HWZ3_EXIGL</name>
<feature type="transmembrane region" description="Helical" evidence="1">
    <location>
        <begin position="76"/>
        <end position="104"/>
    </location>
</feature>
<protein>
    <submittedName>
        <fullName evidence="2">Uncharacterized protein</fullName>
    </submittedName>
</protein>
<keyword evidence="1" id="KW-1133">Transmembrane helix</keyword>